<dbReference type="Proteomes" id="UP000188929">
    <property type="component" value="Unassembled WGS sequence"/>
</dbReference>
<evidence type="ECO:0000256" key="1">
    <source>
        <dbReference type="SAM" id="Phobius"/>
    </source>
</evidence>
<feature type="domain" description="Transglycosylase SLT" evidence="2">
    <location>
        <begin position="77"/>
        <end position="185"/>
    </location>
</feature>
<dbReference type="STRING" id="1834516.BL253_31895"/>
<dbReference type="CDD" id="cd13399">
    <property type="entry name" value="Slt35-like"/>
    <property type="match status" value="1"/>
</dbReference>
<dbReference type="InterPro" id="IPR023346">
    <property type="entry name" value="Lysozyme-like_dom_sf"/>
</dbReference>
<evidence type="ECO:0000313" key="3">
    <source>
        <dbReference type="EMBL" id="ONH23822.1"/>
    </source>
</evidence>
<organism evidence="3 4">
    <name type="scientific">Pseudofrankia asymbiotica</name>
    <dbReference type="NCBI Taxonomy" id="1834516"/>
    <lineage>
        <taxon>Bacteria</taxon>
        <taxon>Bacillati</taxon>
        <taxon>Actinomycetota</taxon>
        <taxon>Actinomycetes</taxon>
        <taxon>Frankiales</taxon>
        <taxon>Frankiaceae</taxon>
        <taxon>Pseudofrankia</taxon>
    </lineage>
</organism>
<protein>
    <submittedName>
        <fullName evidence="3">Lytic transglycosylase</fullName>
    </submittedName>
</protein>
<name>A0A1V2I241_9ACTN</name>
<proteinExistence type="predicted"/>
<dbReference type="RefSeq" id="WP_076821209.1">
    <property type="nucleotide sequence ID" value="NZ_MOMC01000079.1"/>
</dbReference>
<feature type="transmembrane region" description="Helical" evidence="1">
    <location>
        <begin position="27"/>
        <end position="48"/>
    </location>
</feature>
<accession>A0A1V2I241</accession>
<reference evidence="4" key="1">
    <citation type="submission" date="2016-10" db="EMBL/GenBank/DDBJ databases">
        <title>Frankia sp. NRRL B-16386 Genome sequencing.</title>
        <authorList>
            <person name="Ghodhbane-Gtari F."/>
            <person name="Swanson E."/>
            <person name="Gueddou A."/>
            <person name="Hezbri K."/>
            <person name="Ktari K."/>
            <person name="Nouioui I."/>
            <person name="Morris K."/>
            <person name="Simpson S."/>
            <person name="Abebe-Akele F."/>
            <person name="Thomas K."/>
            <person name="Gtari M."/>
            <person name="Tisa L.S."/>
        </authorList>
    </citation>
    <scope>NUCLEOTIDE SEQUENCE [LARGE SCALE GENOMIC DNA]</scope>
    <source>
        <strain evidence="4">NRRL B-16386</strain>
    </source>
</reference>
<dbReference type="Pfam" id="PF01464">
    <property type="entry name" value="SLT"/>
    <property type="match status" value="1"/>
</dbReference>
<gene>
    <name evidence="3" type="ORF">BL253_31895</name>
</gene>
<dbReference type="Gene3D" id="1.10.530.10">
    <property type="match status" value="1"/>
</dbReference>
<dbReference type="OrthoDB" id="9815778at2"/>
<dbReference type="AlphaFoldDB" id="A0A1V2I241"/>
<keyword evidence="1" id="KW-1133">Transmembrane helix</keyword>
<dbReference type="SUPFAM" id="SSF53955">
    <property type="entry name" value="Lysozyme-like"/>
    <property type="match status" value="1"/>
</dbReference>
<dbReference type="InterPro" id="IPR008258">
    <property type="entry name" value="Transglycosylase_SLT_dom_1"/>
</dbReference>
<comment type="caution">
    <text evidence="3">The sequence shown here is derived from an EMBL/GenBank/DDBJ whole genome shotgun (WGS) entry which is preliminary data.</text>
</comment>
<sequence>MADLQVPMWLPVALGVGAVVAWRLGRLLVAVALVAALALSLGVLPRLIGTGPPVGGPLAVGAPVPAVYRPWIERAGSQCPQVSPALLAAQLSQESGFNPRARSAVGAQGIAQFMPGTWPSWAVDADRDGTASPWDPPDAITAQGRFMCHLATEAAKGLATGRLSGDVVELALAGYNAGFGAVRAAGGVPSIPQTRGYVRSILAATHLYSTSSSSSGVPA</sequence>
<dbReference type="EMBL" id="MOMC01000079">
    <property type="protein sequence ID" value="ONH23822.1"/>
    <property type="molecule type" value="Genomic_DNA"/>
</dbReference>
<evidence type="ECO:0000313" key="4">
    <source>
        <dbReference type="Proteomes" id="UP000188929"/>
    </source>
</evidence>
<dbReference type="PANTHER" id="PTHR37423">
    <property type="entry name" value="SOLUBLE LYTIC MUREIN TRANSGLYCOSYLASE-RELATED"/>
    <property type="match status" value="1"/>
</dbReference>
<keyword evidence="1" id="KW-0812">Transmembrane</keyword>
<keyword evidence="1" id="KW-0472">Membrane</keyword>
<feature type="transmembrane region" description="Helical" evidence="1">
    <location>
        <begin position="6"/>
        <end position="22"/>
    </location>
</feature>
<dbReference type="PANTHER" id="PTHR37423:SF2">
    <property type="entry name" value="MEMBRANE-BOUND LYTIC MUREIN TRANSGLYCOSYLASE C"/>
    <property type="match status" value="1"/>
</dbReference>
<evidence type="ECO:0000259" key="2">
    <source>
        <dbReference type="Pfam" id="PF01464"/>
    </source>
</evidence>
<keyword evidence="4" id="KW-1185">Reference proteome</keyword>